<dbReference type="EMBL" id="BIMN01000004">
    <property type="protein sequence ID" value="GCE63797.1"/>
    <property type="molecule type" value="Genomic_DNA"/>
</dbReference>
<protein>
    <submittedName>
        <fullName evidence="1">Uncharacterized protein</fullName>
    </submittedName>
</protein>
<sequence>MDPVKLSAGGLGLVVIGAVGYGVNEFVNSMEPTFYAFSEEDNFSTTDYNDKIGQEYGKYLVGVYGNTSEAKDRNKKWWEWSYKQYQYDVKYRSTEFHEIFYKTGQEKITSAYKDSKNKSTSSPKALNEVCDDVYKKDKVDIKPTSDATKNKLNKNLWKYCSSLAPKLVFLSDTSGYEDGKLGHKTDHHGKAVATKGYSGSSSNDKFWELKNEEFFGAGEGDGKGNSATENGIFKELYKKKSNRASSDTIKNTCEAAYSKKTTEASTNPTVNESDIKKFCYLTSEE</sequence>
<proteinExistence type="predicted"/>
<gene>
    <name evidence="1" type="ORF">MHSWG343_08040</name>
</gene>
<evidence type="ECO:0000313" key="2">
    <source>
        <dbReference type="Proteomes" id="UP000324831"/>
    </source>
</evidence>
<dbReference type="Proteomes" id="UP000324831">
    <property type="component" value="Unassembled WGS sequence"/>
</dbReference>
<reference evidence="1 2" key="1">
    <citation type="submission" date="2019-01" db="EMBL/GenBank/DDBJ databases">
        <title>Draft genome sequences of Candidatus Mycoplasma haemohominis SWG34-3 identified from a patient with pyrexia, anemia and liver dysfunction.</title>
        <authorList>
            <person name="Sekizuka T."/>
            <person name="Hattori N."/>
            <person name="Katano H."/>
            <person name="Takuma T."/>
            <person name="Ito T."/>
            <person name="Arai N."/>
            <person name="Yanai R."/>
            <person name="Ishii S."/>
            <person name="Miura Y."/>
            <person name="Tokunaga T."/>
            <person name="Watanabe H."/>
            <person name="Nomura N."/>
            <person name="Eguchi J."/>
            <person name="Arai T."/>
            <person name="Hasegawa H."/>
            <person name="Nakamaki T."/>
            <person name="Wakita T."/>
            <person name="Niki Y."/>
            <person name="Kuroda M."/>
        </authorList>
    </citation>
    <scope>NUCLEOTIDE SEQUENCE [LARGE SCALE GENOMIC DNA]</scope>
    <source>
        <strain evidence="1">SWG34-3</strain>
    </source>
</reference>
<organism evidence="1 2">
    <name type="scientific">Candidatus Mycoplasma haematohominis</name>
    <dbReference type="NCBI Taxonomy" id="1494318"/>
    <lineage>
        <taxon>Bacteria</taxon>
        <taxon>Bacillati</taxon>
        <taxon>Mycoplasmatota</taxon>
        <taxon>Mollicutes</taxon>
        <taxon>Mycoplasmataceae</taxon>
        <taxon>Mycoplasma</taxon>
    </lineage>
</organism>
<evidence type="ECO:0000313" key="1">
    <source>
        <dbReference type="EMBL" id="GCE63797.1"/>
    </source>
</evidence>
<dbReference type="AlphaFoldDB" id="A0A478FRI4"/>
<accession>A0A478FRI4</accession>
<name>A0A478FRI4_9MOLU</name>
<comment type="caution">
    <text evidence="1">The sequence shown here is derived from an EMBL/GenBank/DDBJ whole genome shotgun (WGS) entry which is preliminary data.</text>
</comment>